<keyword evidence="2" id="KW-0134">Cell wall</keyword>
<evidence type="ECO:0000256" key="4">
    <source>
        <dbReference type="ARBA" id="ARBA00023180"/>
    </source>
</evidence>
<evidence type="ECO:0000313" key="7">
    <source>
        <dbReference type="Proteomes" id="UP001497383"/>
    </source>
</evidence>
<feature type="signal peptide" evidence="5">
    <location>
        <begin position="1"/>
        <end position="18"/>
    </location>
</feature>
<gene>
    <name evidence="6" type="ORF">LODBEIA_P13310</name>
</gene>
<keyword evidence="4" id="KW-0325">Glycoprotein</keyword>
<evidence type="ECO:0000256" key="3">
    <source>
        <dbReference type="ARBA" id="ARBA00022729"/>
    </source>
</evidence>
<protein>
    <submittedName>
        <fullName evidence="6">Uncharacterized protein</fullName>
    </submittedName>
</protein>
<proteinExistence type="predicted"/>
<dbReference type="RefSeq" id="XP_066828269.1">
    <property type="nucleotide sequence ID" value="XM_066971208.1"/>
</dbReference>
<sequence length="197" mass="19589">MRFSSVIAASALVTLSIATETLEEIETVYSNHTTQVTITSCANNACSTTVNAVSLSLATTTINGVKTVYTTYCPLTDVSETVAPSSAPLSTLAPVSSVAPSSSAPAPAPAPAPSSLAAAPAPAPAAASSAEEDQYVDVTITPTVLSTTNVAATEIAQSTLFTSQLNSTLADISTYQGGAQRAAVGFAAVAGFAAALL</sequence>
<evidence type="ECO:0000256" key="2">
    <source>
        <dbReference type="ARBA" id="ARBA00022512"/>
    </source>
</evidence>
<dbReference type="GeneID" id="92206527"/>
<keyword evidence="7" id="KW-1185">Reference proteome</keyword>
<evidence type="ECO:0000313" key="6">
    <source>
        <dbReference type="EMBL" id="CAK9436809.1"/>
    </source>
</evidence>
<dbReference type="Pfam" id="PF13928">
    <property type="entry name" value="Flocculin_t3"/>
    <property type="match status" value="1"/>
</dbReference>
<organism evidence="6 7">
    <name type="scientific">Lodderomyces beijingensis</name>
    <dbReference type="NCBI Taxonomy" id="1775926"/>
    <lineage>
        <taxon>Eukaryota</taxon>
        <taxon>Fungi</taxon>
        <taxon>Dikarya</taxon>
        <taxon>Ascomycota</taxon>
        <taxon>Saccharomycotina</taxon>
        <taxon>Pichiomycetes</taxon>
        <taxon>Debaryomycetaceae</taxon>
        <taxon>Candida/Lodderomyces clade</taxon>
        <taxon>Lodderomyces</taxon>
    </lineage>
</organism>
<comment type="subcellular location">
    <subcellularLocation>
        <location evidence="1">Secreted</location>
        <location evidence="1">Cell wall</location>
    </subcellularLocation>
</comment>
<name>A0ABP0ZG14_9ASCO</name>
<keyword evidence="3 5" id="KW-0732">Signal</keyword>
<feature type="chain" id="PRO_5046533104" evidence="5">
    <location>
        <begin position="19"/>
        <end position="197"/>
    </location>
</feature>
<evidence type="ECO:0000256" key="5">
    <source>
        <dbReference type="SAM" id="SignalP"/>
    </source>
</evidence>
<keyword evidence="2" id="KW-0964">Secreted</keyword>
<accession>A0ABP0ZG14</accession>
<dbReference type="InterPro" id="IPR025928">
    <property type="entry name" value="Flocculin_t3_rpt"/>
</dbReference>
<evidence type="ECO:0000256" key="1">
    <source>
        <dbReference type="ARBA" id="ARBA00004191"/>
    </source>
</evidence>
<dbReference type="Proteomes" id="UP001497383">
    <property type="component" value="Chromosome 2"/>
</dbReference>
<reference evidence="6 7" key="1">
    <citation type="submission" date="2024-03" db="EMBL/GenBank/DDBJ databases">
        <authorList>
            <person name="Brejova B."/>
        </authorList>
    </citation>
    <scope>NUCLEOTIDE SEQUENCE [LARGE SCALE GENOMIC DNA]</scope>
    <source>
        <strain evidence="6 7">CBS 14171</strain>
    </source>
</reference>
<dbReference type="EMBL" id="OZ022406">
    <property type="protein sequence ID" value="CAK9436809.1"/>
    <property type="molecule type" value="Genomic_DNA"/>
</dbReference>